<evidence type="ECO:0000256" key="6">
    <source>
        <dbReference type="SAM" id="Phobius"/>
    </source>
</evidence>
<dbReference type="InterPro" id="IPR013057">
    <property type="entry name" value="AA_transpt_TM"/>
</dbReference>
<dbReference type="PANTHER" id="PTHR22950">
    <property type="entry name" value="AMINO ACID TRANSPORTER"/>
    <property type="match status" value="1"/>
</dbReference>
<protein>
    <submittedName>
        <fullName evidence="8">N amino acid transport system protein</fullName>
    </submittedName>
</protein>
<feature type="transmembrane region" description="Helical" evidence="6">
    <location>
        <begin position="202"/>
        <end position="224"/>
    </location>
</feature>
<organism evidence="8 9">
    <name type="scientific">Vanrija pseudolonga</name>
    <dbReference type="NCBI Taxonomy" id="143232"/>
    <lineage>
        <taxon>Eukaryota</taxon>
        <taxon>Fungi</taxon>
        <taxon>Dikarya</taxon>
        <taxon>Basidiomycota</taxon>
        <taxon>Agaricomycotina</taxon>
        <taxon>Tremellomycetes</taxon>
        <taxon>Trichosporonales</taxon>
        <taxon>Trichosporonaceae</taxon>
        <taxon>Vanrija</taxon>
    </lineage>
</organism>
<gene>
    <name evidence="8" type="primary">mtr_32</name>
    <name evidence="8" type="ORF">LOC62_01G001041</name>
</gene>
<dbReference type="AlphaFoldDB" id="A0AAF0Y1C4"/>
<feature type="transmembrane region" description="Helical" evidence="6">
    <location>
        <begin position="174"/>
        <end position="196"/>
    </location>
</feature>
<reference evidence="8" key="1">
    <citation type="submission" date="2023-10" db="EMBL/GenBank/DDBJ databases">
        <authorList>
            <person name="Noh H."/>
        </authorList>
    </citation>
    <scope>NUCLEOTIDE SEQUENCE</scope>
    <source>
        <strain evidence="8">DUCC4014</strain>
    </source>
</reference>
<evidence type="ECO:0000313" key="9">
    <source>
        <dbReference type="Proteomes" id="UP000827549"/>
    </source>
</evidence>
<keyword evidence="4 6" id="KW-1133">Transmembrane helix</keyword>
<evidence type="ECO:0000256" key="3">
    <source>
        <dbReference type="ARBA" id="ARBA00022692"/>
    </source>
</evidence>
<dbReference type="PANTHER" id="PTHR22950:SF683">
    <property type="entry name" value="AMINO ACID TRANSPORTER (EUROFUNG)"/>
    <property type="match status" value="1"/>
</dbReference>
<dbReference type="GeneID" id="87804299"/>
<evidence type="ECO:0000256" key="5">
    <source>
        <dbReference type="ARBA" id="ARBA00023136"/>
    </source>
</evidence>
<evidence type="ECO:0000313" key="8">
    <source>
        <dbReference type="EMBL" id="WOO77462.1"/>
    </source>
</evidence>
<feature type="transmembrane region" description="Helical" evidence="6">
    <location>
        <begin position="80"/>
        <end position="110"/>
    </location>
</feature>
<dbReference type="RefSeq" id="XP_062623494.1">
    <property type="nucleotide sequence ID" value="XM_062767510.1"/>
</dbReference>
<feature type="transmembrane region" description="Helical" evidence="6">
    <location>
        <begin position="398"/>
        <end position="420"/>
    </location>
</feature>
<comment type="subcellular location">
    <subcellularLocation>
        <location evidence="1">Membrane</location>
        <topology evidence="1">Multi-pass membrane protein</topology>
    </subcellularLocation>
</comment>
<feature type="transmembrane region" description="Helical" evidence="6">
    <location>
        <begin position="287"/>
        <end position="308"/>
    </location>
</feature>
<dbReference type="Pfam" id="PF01490">
    <property type="entry name" value="Aa_trans"/>
    <property type="match status" value="1"/>
</dbReference>
<evidence type="ECO:0000256" key="2">
    <source>
        <dbReference type="ARBA" id="ARBA00008066"/>
    </source>
</evidence>
<feature type="transmembrane region" description="Helical" evidence="6">
    <location>
        <begin position="368"/>
        <end position="392"/>
    </location>
</feature>
<feature type="transmembrane region" description="Helical" evidence="6">
    <location>
        <begin position="328"/>
        <end position="347"/>
    </location>
</feature>
<dbReference type="GO" id="GO:0015179">
    <property type="term" value="F:L-amino acid transmembrane transporter activity"/>
    <property type="evidence" value="ECO:0007669"/>
    <property type="project" value="TreeGrafter"/>
</dbReference>
<feature type="transmembrane region" description="Helical" evidence="6">
    <location>
        <begin position="144"/>
        <end position="167"/>
    </location>
</feature>
<accession>A0AAF0Y1C4</accession>
<sequence>MTITADQEKAAQSHYNASIDGTTTAKGEKDYLDGNVDVVAAGDGQIVDAVFGEINGDGPDYRGLSGIGAFIVMTKANIGLGVLSIPFIFQIFGIVPGIILLIVVQVLVMYSAQEILPFKLRHPEVYDISDAGYVFGGRIAREYLYVWFIIDMTTTGSGAIVSLSACLNAISSHGACTAVFIAVAAVAGMALASIQTLSKVSWIGWVGLISLVASVLTVTIATGVQDRPAAAPQAPLPWDKDFQVVAHPTFQKAMSCINQILFAYSATPSYFNIVSEMADPRTYRRSLYISMTGLTVIYIIIGSLMYWFCGQYVATPALASAGALMTKVSYGIAIPALLATLVIYVHLASKTLMVRLLSGSRHLTNNSGIHWASWIGCLAFITIFAYIVASAVPNFGNIISLMGALLSPNNCFIPYAFMWWHDNWRYASREERAQPWRIFKLCTHIGLLGIAFLITGAGTWAAVVDVINSSSNAGPWSCADNQRDG</sequence>
<feature type="transmembrane region" description="Helical" evidence="6">
    <location>
        <begin position="441"/>
        <end position="463"/>
    </location>
</feature>
<evidence type="ECO:0000256" key="4">
    <source>
        <dbReference type="ARBA" id="ARBA00022989"/>
    </source>
</evidence>
<keyword evidence="3 6" id="KW-0812">Transmembrane</keyword>
<keyword evidence="5 6" id="KW-0472">Membrane</keyword>
<evidence type="ECO:0000256" key="1">
    <source>
        <dbReference type="ARBA" id="ARBA00004141"/>
    </source>
</evidence>
<dbReference type="GO" id="GO:0016020">
    <property type="term" value="C:membrane"/>
    <property type="evidence" value="ECO:0007669"/>
    <property type="project" value="UniProtKB-SubCell"/>
</dbReference>
<feature type="domain" description="Amino acid transporter transmembrane" evidence="7">
    <location>
        <begin position="67"/>
        <end position="456"/>
    </location>
</feature>
<name>A0AAF0Y1C4_9TREE</name>
<evidence type="ECO:0000259" key="7">
    <source>
        <dbReference type="Pfam" id="PF01490"/>
    </source>
</evidence>
<comment type="similarity">
    <text evidence="2">Belongs to the amino acid/polyamine transporter 2 family.</text>
</comment>
<dbReference type="EMBL" id="CP086714">
    <property type="protein sequence ID" value="WOO77462.1"/>
    <property type="molecule type" value="Genomic_DNA"/>
</dbReference>
<proteinExistence type="inferred from homology"/>
<dbReference type="Proteomes" id="UP000827549">
    <property type="component" value="Chromosome 1"/>
</dbReference>
<keyword evidence="9" id="KW-1185">Reference proteome</keyword>